<keyword evidence="2" id="KW-1185">Reference proteome</keyword>
<accession>A0ABN3IQF3</accession>
<dbReference type="RefSeq" id="WP_344632907.1">
    <property type="nucleotide sequence ID" value="NZ_BAAATJ010000025.1"/>
</dbReference>
<evidence type="ECO:0000313" key="1">
    <source>
        <dbReference type="EMBL" id="GAA2411007.1"/>
    </source>
</evidence>
<name>A0ABN3IQF3_9ACTN</name>
<protein>
    <submittedName>
        <fullName evidence="1">Uncharacterized protein</fullName>
    </submittedName>
</protein>
<dbReference type="Proteomes" id="UP001500058">
    <property type="component" value="Unassembled WGS sequence"/>
</dbReference>
<reference evidence="1 2" key="1">
    <citation type="journal article" date="2019" name="Int. J. Syst. Evol. Microbiol.">
        <title>The Global Catalogue of Microorganisms (GCM) 10K type strain sequencing project: providing services to taxonomists for standard genome sequencing and annotation.</title>
        <authorList>
            <consortium name="The Broad Institute Genomics Platform"/>
            <consortium name="The Broad Institute Genome Sequencing Center for Infectious Disease"/>
            <person name="Wu L."/>
            <person name="Ma J."/>
        </authorList>
    </citation>
    <scope>NUCLEOTIDE SEQUENCE [LARGE SCALE GENOMIC DNA]</scope>
    <source>
        <strain evidence="1 2">JCM 6921</strain>
    </source>
</reference>
<organism evidence="1 2">
    <name type="scientific">Streptomyces glaucosporus</name>
    <dbReference type="NCBI Taxonomy" id="284044"/>
    <lineage>
        <taxon>Bacteria</taxon>
        <taxon>Bacillati</taxon>
        <taxon>Actinomycetota</taxon>
        <taxon>Actinomycetes</taxon>
        <taxon>Kitasatosporales</taxon>
        <taxon>Streptomycetaceae</taxon>
        <taxon>Streptomyces</taxon>
    </lineage>
</organism>
<comment type="caution">
    <text evidence="1">The sequence shown here is derived from an EMBL/GenBank/DDBJ whole genome shotgun (WGS) entry which is preliminary data.</text>
</comment>
<dbReference type="EMBL" id="BAAATJ010000025">
    <property type="protein sequence ID" value="GAA2411007.1"/>
    <property type="molecule type" value="Genomic_DNA"/>
</dbReference>
<sequence length="155" mass="17362">MKYVVVSWDAECRGFWTDPRDYVHALDLLRGDLPEGAREFATDPSHYDFYSERCVKDLRLSKMELPGTTPGDLRIVFSPNPWKHAAGLVIEYSGVRRVDISEGRCPWDQDEGYGTVLLDEILPSEAGCSHEIALSVSTLRIECADLVAGWAEAGR</sequence>
<proteinExistence type="predicted"/>
<gene>
    <name evidence="1" type="ORF">GCM10010420_44820</name>
</gene>
<evidence type="ECO:0000313" key="2">
    <source>
        <dbReference type="Proteomes" id="UP001500058"/>
    </source>
</evidence>